<feature type="domain" description="Histidine kinase" evidence="8">
    <location>
        <begin position="182"/>
        <end position="393"/>
    </location>
</feature>
<comment type="catalytic activity">
    <reaction evidence="1">
        <text>ATP + protein L-histidine = ADP + protein N-phospho-L-histidine.</text>
        <dbReference type="EC" id="2.7.13.3"/>
    </reaction>
</comment>
<keyword evidence="7" id="KW-0902">Two-component regulatory system</keyword>
<protein>
    <recommendedName>
        <fullName evidence="2">histidine kinase</fullName>
        <ecNumber evidence="2">2.7.13.3</ecNumber>
    </recommendedName>
</protein>
<evidence type="ECO:0000256" key="5">
    <source>
        <dbReference type="ARBA" id="ARBA00022777"/>
    </source>
</evidence>
<keyword evidence="3" id="KW-0808">Transferase</keyword>
<dbReference type="InterPro" id="IPR003594">
    <property type="entry name" value="HATPase_dom"/>
</dbReference>
<dbReference type="PANTHER" id="PTHR42878:SF7">
    <property type="entry name" value="SENSOR HISTIDINE KINASE GLRK"/>
    <property type="match status" value="1"/>
</dbReference>
<dbReference type="InterPro" id="IPR004358">
    <property type="entry name" value="Sig_transdc_His_kin-like_C"/>
</dbReference>
<dbReference type="CDD" id="cd00075">
    <property type="entry name" value="HATPase"/>
    <property type="match status" value="1"/>
</dbReference>
<dbReference type="InterPro" id="IPR005467">
    <property type="entry name" value="His_kinase_dom"/>
</dbReference>
<sequence length="393" mass="45050">MLRFQLKTQDELAQFLHALQYRDFTRHFDINKAGAEVKYLRQSFNEINFTIKAISREKETQYQYLQKMLEFVDTGILLYQEENGRIIWMNDALKKMLDIPYLRTIYSLEKRNSSLFHQILALQAGKTEVAVISNHVSADSKVLLSATSFSTDSEIYKLVAVQNVNDALDENEVQSWQKLLRVLTHEIMNSVAPISSLADTLKKRLQMPLDSTLLNDLEQGIDTIKKRSEGLIRFTEVYRNLNKINSLQRSQILVRDLFENVYLLLEPTLEKKQIELEIILKQPGLTIDADINLMEQVIINLLLNAIEAVKESHEPLITFTAEKSGARTEIRIADNGSGMPEDIQDKIFVPFFSTRKNGSGIGLSICRQIVLLHKGNIQVRSKEFDGSVFIITI</sequence>
<dbReference type="EC" id="2.7.13.3" evidence="2"/>
<dbReference type="Pfam" id="PF02518">
    <property type="entry name" value="HATPase_c"/>
    <property type="match status" value="1"/>
</dbReference>
<dbReference type="GO" id="GO:0016301">
    <property type="term" value="F:kinase activity"/>
    <property type="evidence" value="ECO:0007669"/>
    <property type="project" value="UniProtKB-KW"/>
</dbReference>
<dbReference type="SUPFAM" id="SSF55874">
    <property type="entry name" value="ATPase domain of HSP90 chaperone/DNA topoisomerase II/histidine kinase"/>
    <property type="match status" value="1"/>
</dbReference>
<evidence type="ECO:0000256" key="6">
    <source>
        <dbReference type="ARBA" id="ARBA00022840"/>
    </source>
</evidence>
<dbReference type="InterPro" id="IPR036890">
    <property type="entry name" value="HATPase_C_sf"/>
</dbReference>
<dbReference type="Gene3D" id="3.30.565.10">
    <property type="entry name" value="Histidine kinase-like ATPase, C-terminal domain"/>
    <property type="match status" value="1"/>
</dbReference>
<gene>
    <name evidence="9" type="ORF">O3P16_18090</name>
</gene>
<dbReference type="SMART" id="SM00387">
    <property type="entry name" value="HATPase_c"/>
    <property type="match status" value="1"/>
</dbReference>
<evidence type="ECO:0000256" key="2">
    <source>
        <dbReference type="ARBA" id="ARBA00012438"/>
    </source>
</evidence>
<keyword evidence="6" id="KW-0067">ATP-binding</keyword>
<evidence type="ECO:0000313" key="9">
    <source>
        <dbReference type="EMBL" id="MDA3616727.1"/>
    </source>
</evidence>
<keyword evidence="4" id="KW-0547">Nucleotide-binding</keyword>
<dbReference type="EMBL" id="JAQGEF010000041">
    <property type="protein sequence ID" value="MDA3616727.1"/>
    <property type="molecule type" value="Genomic_DNA"/>
</dbReference>
<evidence type="ECO:0000256" key="7">
    <source>
        <dbReference type="ARBA" id="ARBA00023012"/>
    </source>
</evidence>
<keyword evidence="10" id="KW-1185">Reference proteome</keyword>
<dbReference type="InterPro" id="IPR050351">
    <property type="entry name" value="BphY/WalK/GraS-like"/>
</dbReference>
<reference evidence="9 10" key="1">
    <citation type="submission" date="2022-12" db="EMBL/GenBank/DDBJ databases">
        <title>Chitinophagaceae gen. sp. nov., a new member of the family Chitinophagaceae, isolated from soil in a chemical factory.</title>
        <authorList>
            <person name="Ke Z."/>
        </authorList>
    </citation>
    <scope>NUCLEOTIDE SEQUENCE [LARGE SCALE GENOMIC DNA]</scope>
    <source>
        <strain evidence="9 10">LY-5</strain>
    </source>
</reference>
<dbReference type="PRINTS" id="PR00344">
    <property type="entry name" value="BCTRLSENSOR"/>
</dbReference>
<evidence type="ECO:0000313" key="10">
    <source>
        <dbReference type="Proteomes" id="UP001210231"/>
    </source>
</evidence>
<dbReference type="Proteomes" id="UP001210231">
    <property type="component" value="Unassembled WGS sequence"/>
</dbReference>
<dbReference type="PANTHER" id="PTHR42878">
    <property type="entry name" value="TWO-COMPONENT HISTIDINE KINASE"/>
    <property type="match status" value="1"/>
</dbReference>
<comment type="caution">
    <text evidence="9">The sequence shown here is derived from an EMBL/GenBank/DDBJ whole genome shotgun (WGS) entry which is preliminary data.</text>
</comment>
<dbReference type="RefSeq" id="WP_407033057.1">
    <property type="nucleotide sequence ID" value="NZ_JAQGEF010000041.1"/>
</dbReference>
<organism evidence="9 10">
    <name type="scientific">Polluticaenibacter yanchengensis</name>
    <dbReference type="NCBI Taxonomy" id="3014562"/>
    <lineage>
        <taxon>Bacteria</taxon>
        <taxon>Pseudomonadati</taxon>
        <taxon>Bacteroidota</taxon>
        <taxon>Chitinophagia</taxon>
        <taxon>Chitinophagales</taxon>
        <taxon>Chitinophagaceae</taxon>
        <taxon>Polluticaenibacter</taxon>
    </lineage>
</organism>
<evidence type="ECO:0000256" key="4">
    <source>
        <dbReference type="ARBA" id="ARBA00022741"/>
    </source>
</evidence>
<dbReference type="PROSITE" id="PS50109">
    <property type="entry name" value="HIS_KIN"/>
    <property type="match status" value="1"/>
</dbReference>
<keyword evidence="5 9" id="KW-0418">Kinase</keyword>
<proteinExistence type="predicted"/>
<evidence type="ECO:0000256" key="3">
    <source>
        <dbReference type="ARBA" id="ARBA00022679"/>
    </source>
</evidence>
<evidence type="ECO:0000259" key="8">
    <source>
        <dbReference type="PROSITE" id="PS50109"/>
    </source>
</evidence>
<evidence type="ECO:0000256" key="1">
    <source>
        <dbReference type="ARBA" id="ARBA00000085"/>
    </source>
</evidence>
<name>A0ABT4UPE8_9BACT</name>
<accession>A0ABT4UPE8</accession>